<proteinExistence type="predicted"/>
<feature type="region of interest" description="Disordered" evidence="1">
    <location>
        <begin position="110"/>
        <end position="133"/>
    </location>
</feature>
<name>A0A9P7KAS3_9AGAR</name>
<reference evidence="2" key="1">
    <citation type="submission" date="2020-07" db="EMBL/GenBank/DDBJ databases">
        <authorList>
            <person name="Nieuwenhuis M."/>
            <person name="Van De Peppel L.J.J."/>
        </authorList>
    </citation>
    <scope>NUCLEOTIDE SEQUENCE</scope>
    <source>
        <strain evidence="2">AP01</strain>
        <tissue evidence="2">Mycelium</tissue>
    </source>
</reference>
<accession>A0A9P7KAS3</accession>
<evidence type="ECO:0000313" key="3">
    <source>
        <dbReference type="Proteomes" id="UP000775547"/>
    </source>
</evidence>
<dbReference type="EMBL" id="JABCKV010000375">
    <property type="protein sequence ID" value="KAG5641161.1"/>
    <property type="molecule type" value="Genomic_DNA"/>
</dbReference>
<evidence type="ECO:0000256" key="1">
    <source>
        <dbReference type="SAM" id="MobiDB-lite"/>
    </source>
</evidence>
<keyword evidence="3" id="KW-1185">Reference proteome</keyword>
<feature type="compositionally biased region" description="Low complexity" evidence="1">
    <location>
        <begin position="81"/>
        <end position="90"/>
    </location>
</feature>
<evidence type="ECO:0000313" key="2">
    <source>
        <dbReference type="EMBL" id="KAG5641161.1"/>
    </source>
</evidence>
<comment type="caution">
    <text evidence="2">The sequence shown here is derived from an EMBL/GenBank/DDBJ whole genome shotgun (WGS) entry which is preliminary data.</text>
</comment>
<protein>
    <submittedName>
        <fullName evidence="2">Uncharacterized protein</fullName>
    </submittedName>
</protein>
<sequence length="133" mass="14846">MSSLNCASLREGSRFQHFFRDSGKQDPNEKQKRIFVHEGSLPSTHLVLRALTMKKGSKTCAATSTSSSSSRTFSHRNQTQRSPSRLLKPSSRIDQRELFAEGIDGLKPLERADPQLAVYPRVSSTEPRAKTKG</sequence>
<gene>
    <name evidence="2" type="ORF">DXG03_005877</name>
</gene>
<dbReference type="OrthoDB" id="66369at2759"/>
<dbReference type="Proteomes" id="UP000775547">
    <property type="component" value="Unassembled WGS sequence"/>
</dbReference>
<feature type="compositionally biased region" description="Low complexity" evidence="1">
    <location>
        <begin position="58"/>
        <end position="72"/>
    </location>
</feature>
<reference evidence="2" key="2">
    <citation type="submission" date="2021-10" db="EMBL/GenBank/DDBJ databases">
        <title>Phylogenomics reveals ancestral predisposition of the termite-cultivated fungus Termitomyces towards a domesticated lifestyle.</title>
        <authorList>
            <person name="Auxier B."/>
            <person name="Grum-Grzhimaylo A."/>
            <person name="Cardenas M.E."/>
            <person name="Lodge J.D."/>
            <person name="Laessoe T."/>
            <person name="Pedersen O."/>
            <person name="Smith M.E."/>
            <person name="Kuyper T.W."/>
            <person name="Franco-Molano E.A."/>
            <person name="Baroni T.J."/>
            <person name="Aanen D.K."/>
        </authorList>
    </citation>
    <scope>NUCLEOTIDE SEQUENCE</scope>
    <source>
        <strain evidence="2">AP01</strain>
        <tissue evidence="2">Mycelium</tissue>
    </source>
</reference>
<feature type="region of interest" description="Disordered" evidence="1">
    <location>
        <begin position="58"/>
        <end position="93"/>
    </location>
</feature>
<dbReference type="AlphaFoldDB" id="A0A9P7KAS3"/>
<organism evidence="2 3">
    <name type="scientific">Asterophora parasitica</name>
    <dbReference type="NCBI Taxonomy" id="117018"/>
    <lineage>
        <taxon>Eukaryota</taxon>
        <taxon>Fungi</taxon>
        <taxon>Dikarya</taxon>
        <taxon>Basidiomycota</taxon>
        <taxon>Agaricomycotina</taxon>
        <taxon>Agaricomycetes</taxon>
        <taxon>Agaricomycetidae</taxon>
        <taxon>Agaricales</taxon>
        <taxon>Tricholomatineae</taxon>
        <taxon>Lyophyllaceae</taxon>
        <taxon>Asterophora</taxon>
    </lineage>
</organism>